<dbReference type="Gene3D" id="1.10.1200.10">
    <property type="entry name" value="ACP-like"/>
    <property type="match status" value="1"/>
</dbReference>
<evidence type="ECO:0000259" key="1">
    <source>
        <dbReference type="PROSITE" id="PS50075"/>
    </source>
</evidence>
<comment type="caution">
    <text evidence="2">The sequence shown here is derived from an EMBL/GenBank/DDBJ whole genome shotgun (WGS) entry which is preliminary data.</text>
</comment>
<dbReference type="PROSITE" id="PS50075">
    <property type="entry name" value="CARRIER"/>
    <property type="match status" value="1"/>
</dbReference>
<keyword evidence="3" id="KW-1185">Reference proteome</keyword>
<dbReference type="SUPFAM" id="SSF47336">
    <property type="entry name" value="ACP-like"/>
    <property type="match status" value="1"/>
</dbReference>
<organism evidence="2 3">
    <name type="scientific">Plantactinospora siamensis</name>
    <dbReference type="NCBI Taxonomy" id="555372"/>
    <lineage>
        <taxon>Bacteria</taxon>
        <taxon>Bacillati</taxon>
        <taxon>Actinomycetota</taxon>
        <taxon>Actinomycetes</taxon>
        <taxon>Micromonosporales</taxon>
        <taxon>Micromonosporaceae</taxon>
        <taxon>Plantactinospora</taxon>
    </lineage>
</organism>
<reference evidence="2 3" key="1">
    <citation type="submission" date="2024-09" db="EMBL/GenBank/DDBJ databases">
        <authorList>
            <person name="Sun Q."/>
            <person name="Mori K."/>
        </authorList>
    </citation>
    <scope>NUCLEOTIDE SEQUENCE [LARGE SCALE GENOMIC DNA]</scope>
    <source>
        <strain evidence="2 3">TBRC 2205</strain>
    </source>
</reference>
<dbReference type="InterPro" id="IPR009081">
    <property type="entry name" value="PP-bd_ACP"/>
</dbReference>
<evidence type="ECO:0000313" key="2">
    <source>
        <dbReference type="EMBL" id="MFC0567917.1"/>
    </source>
</evidence>
<accession>A0ABV6P4G8</accession>
<dbReference type="EMBL" id="JBHLUE010000026">
    <property type="protein sequence ID" value="MFC0567917.1"/>
    <property type="molecule type" value="Genomic_DNA"/>
</dbReference>
<dbReference type="Pfam" id="PF00550">
    <property type="entry name" value="PP-binding"/>
    <property type="match status" value="1"/>
</dbReference>
<name>A0ABV6P4G8_9ACTN</name>
<protein>
    <submittedName>
        <fullName evidence="2">Acyl carrier protein</fullName>
    </submittedName>
</protein>
<proteinExistence type="predicted"/>
<dbReference type="Proteomes" id="UP001589894">
    <property type="component" value="Unassembled WGS sequence"/>
</dbReference>
<gene>
    <name evidence="2" type="ORF">ACFFHU_27710</name>
</gene>
<evidence type="ECO:0000313" key="3">
    <source>
        <dbReference type="Proteomes" id="UP001589894"/>
    </source>
</evidence>
<sequence length="91" mass="9947">MGEDQLTCDLLAFIRTEFLDGDANGELTEDTPLLAWGVLDSFKTARLLGFIEDELGSQIPPEQLYAGNFRDVRSIAAMVRATGGQPTRQAT</sequence>
<feature type="domain" description="Carrier" evidence="1">
    <location>
        <begin position="5"/>
        <end position="83"/>
    </location>
</feature>
<dbReference type="RefSeq" id="WP_377343293.1">
    <property type="nucleotide sequence ID" value="NZ_JBHLUE010000026.1"/>
</dbReference>
<dbReference type="InterPro" id="IPR036736">
    <property type="entry name" value="ACP-like_sf"/>
</dbReference>